<reference evidence="2" key="1">
    <citation type="submission" date="2022-11" db="UniProtKB">
        <authorList>
            <consortium name="WormBaseParasite"/>
        </authorList>
    </citation>
    <scope>IDENTIFICATION</scope>
</reference>
<dbReference type="Proteomes" id="UP000887579">
    <property type="component" value="Unplaced"/>
</dbReference>
<sequence length="322" mass="35675">MLGFFAVTLMRICLSMTVVCIVTHTEEPNITYSAEMQISELSLRGHDNTLGWNAKDIALLLSATFYGGLLFCGISGYLSDRFAPKFVILFGVAGCVIVTGFTPLLAESNFVALFIARVVMGLGEDFINPAQASFINRWYPPVEMTTVGAFTLTGKALAGTVGFPVSSKLCQMQDYAGAGAIWVLLWFLYASNIPSHHKYISTEEKLHIQTELKELDLNHDPRTIKLYYGSVPWKAICTSRAIYINLICQFTFNFSEAILSAYLPTYLSQVMKVSLTTNGILAMLTCIIQLIFQVIFGILTDYNLKKGFYTPTTACKIFQTIG</sequence>
<dbReference type="WBParaSite" id="ES5_v2.g19211.t1">
    <property type="protein sequence ID" value="ES5_v2.g19211.t1"/>
    <property type="gene ID" value="ES5_v2.g19211"/>
</dbReference>
<name>A0AC34FPX9_9BILA</name>
<evidence type="ECO:0000313" key="2">
    <source>
        <dbReference type="WBParaSite" id="ES5_v2.g19211.t1"/>
    </source>
</evidence>
<protein>
    <submittedName>
        <fullName evidence="2">Major facilitator superfamily (MFS) profile domain-containing protein</fullName>
    </submittedName>
</protein>
<organism evidence="1 2">
    <name type="scientific">Panagrolaimus sp. ES5</name>
    <dbReference type="NCBI Taxonomy" id="591445"/>
    <lineage>
        <taxon>Eukaryota</taxon>
        <taxon>Metazoa</taxon>
        <taxon>Ecdysozoa</taxon>
        <taxon>Nematoda</taxon>
        <taxon>Chromadorea</taxon>
        <taxon>Rhabditida</taxon>
        <taxon>Tylenchina</taxon>
        <taxon>Panagrolaimomorpha</taxon>
        <taxon>Panagrolaimoidea</taxon>
        <taxon>Panagrolaimidae</taxon>
        <taxon>Panagrolaimus</taxon>
    </lineage>
</organism>
<proteinExistence type="predicted"/>
<evidence type="ECO:0000313" key="1">
    <source>
        <dbReference type="Proteomes" id="UP000887579"/>
    </source>
</evidence>
<accession>A0AC34FPX9</accession>